<protein>
    <submittedName>
        <fullName evidence="4">Uncharacterized protein LOC128198036</fullName>
    </submittedName>
</protein>
<evidence type="ECO:0000313" key="3">
    <source>
        <dbReference type="Proteomes" id="UP001652582"/>
    </source>
</evidence>
<evidence type="ECO:0000313" key="4">
    <source>
        <dbReference type="RefSeq" id="XP_052737979.1"/>
    </source>
</evidence>
<dbReference type="InterPro" id="IPR007110">
    <property type="entry name" value="Ig-like_dom"/>
</dbReference>
<feature type="transmembrane region" description="Helical" evidence="1">
    <location>
        <begin position="148"/>
        <end position="171"/>
    </location>
</feature>
<keyword evidence="3" id="KW-1185">Reference proteome</keyword>
<dbReference type="CDD" id="cd00096">
    <property type="entry name" value="Ig"/>
    <property type="match status" value="1"/>
</dbReference>
<keyword evidence="1" id="KW-0812">Transmembrane</keyword>
<dbReference type="GeneID" id="128198036"/>
<dbReference type="Pfam" id="PF00047">
    <property type="entry name" value="ig"/>
    <property type="match status" value="1"/>
</dbReference>
<evidence type="ECO:0000259" key="2">
    <source>
        <dbReference type="PROSITE" id="PS50835"/>
    </source>
</evidence>
<name>A0ABM3LFZ4_BICAN</name>
<sequence length="194" mass="22443">MKCSVIGINIKYNIAYLVIFLSSMENKVISVTHNARLIQKNEDFKYICKRMLSENSHLIIVCPELEKESLVKWYKDNEILNSSFRNNMGSGEEEPHLTIDAYNSLYILHATKREEGTYTCIVDGHNMQKSVVIIVSKSRFLNEDFIRFSIYLSFVLSLTLSCYCAGICLAWHRRASFADPLNLYNHSTKLNLNR</sequence>
<evidence type="ECO:0000256" key="1">
    <source>
        <dbReference type="SAM" id="Phobius"/>
    </source>
</evidence>
<dbReference type="InterPro" id="IPR013783">
    <property type="entry name" value="Ig-like_fold"/>
</dbReference>
<dbReference type="PROSITE" id="PS50835">
    <property type="entry name" value="IG_LIKE"/>
    <property type="match status" value="1"/>
</dbReference>
<dbReference type="InterPro" id="IPR013151">
    <property type="entry name" value="Immunoglobulin_dom"/>
</dbReference>
<dbReference type="SUPFAM" id="SSF48726">
    <property type="entry name" value="Immunoglobulin"/>
    <property type="match status" value="1"/>
</dbReference>
<accession>A0ABM3LFZ4</accession>
<proteinExistence type="predicted"/>
<dbReference type="RefSeq" id="XP_052737979.1">
    <property type="nucleotide sequence ID" value="XM_052882019.1"/>
</dbReference>
<keyword evidence="1" id="KW-0472">Membrane</keyword>
<feature type="domain" description="Ig-like" evidence="2">
    <location>
        <begin position="54"/>
        <end position="132"/>
    </location>
</feature>
<dbReference type="Gene3D" id="2.60.40.10">
    <property type="entry name" value="Immunoglobulins"/>
    <property type="match status" value="1"/>
</dbReference>
<dbReference type="Proteomes" id="UP001652582">
    <property type="component" value="Chromosome 6"/>
</dbReference>
<dbReference type="InterPro" id="IPR036179">
    <property type="entry name" value="Ig-like_dom_sf"/>
</dbReference>
<organism evidence="3 4">
    <name type="scientific">Bicyclus anynana</name>
    <name type="common">Squinting bush brown butterfly</name>
    <dbReference type="NCBI Taxonomy" id="110368"/>
    <lineage>
        <taxon>Eukaryota</taxon>
        <taxon>Metazoa</taxon>
        <taxon>Ecdysozoa</taxon>
        <taxon>Arthropoda</taxon>
        <taxon>Hexapoda</taxon>
        <taxon>Insecta</taxon>
        <taxon>Pterygota</taxon>
        <taxon>Neoptera</taxon>
        <taxon>Endopterygota</taxon>
        <taxon>Lepidoptera</taxon>
        <taxon>Glossata</taxon>
        <taxon>Ditrysia</taxon>
        <taxon>Papilionoidea</taxon>
        <taxon>Nymphalidae</taxon>
        <taxon>Satyrinae</taxon>
        <taxon>Satyrini</taxon>
        <taxon>Mycalesina</taxon>
        <taxon>Bicyclus</taxon>
    </lineage>
</organism>
<keyword evidence="1" id="KW-1133">Transmembrane helix</keyword>
<gene>
    <name evidence="4" type="primary">LOC128198036</name>
</gene>
<reference evidence="4" key="1">
    <citation type="submission" date="2025-08" db="UniProtKB">
        <authorList>
            <consortium name="RefSeq"/>
        </authorList>
    </citation>
    <scope>IDENTIFICATION</scope>
</reference>